<keyword evidence="2" id="KW-0813">Transport</keyword>
<evidence type="ECO:0000256" key="4">
    <source>
        <dbReference type="ARBA" id="ARBA00022989"/>
    </source>
</evidence>
<dbReference type="Proteomes" id="UP001345013">
    <property type="component" value="Unassembled WGS sequence"/>
</dbReference>
<gene>
    <name evidence="9" type="ORF">LTR24_009038</name>
</gene>
<proteinExistence type="predicted"/>
<protein>
    <recommendedName>
        <fullName evidence="8">Major facilitator superfamily (MFS) profile domain-containing protein</fullName>
    </recommendedName>
</protein>
<feature type="transmembrane region" description="Helical" evidence="7">
    <location>
        <begin position="400"/>
        <end position="423"/>
    </location>
</feature>
<feature type="transmembrane region" description="Helical" evidence="7">
    <location>
        <begin position="172"/>
        <end position="194"/>
    </location>
</feature>
<dbReference type="PANTHER" id="PTHR23506:SF23">
    <property type="entry name" value="GH10249P"/>
    <property type="match status" value="1"/>
</dbReference>
<feature type="transmembrane region" description="Helical" evidence="7">
    <location>
        <begin position="307"/>
        <end position="328"/>
    </location>
</feature>
<dbReference type="CDD" id="cd17325">
    <property type="entry name" value="MFS_MdtG_SLC18_like"/>
    <property type="match status" value="1"/>
</dbReference>
<dbReference type="InterPro" id="IPR050930">
    <property type="entry name" value="MFS_Vesicular_Transporter"/>
</dbReference>
<evidence type="ECO:0000256" key="7">
    <source>
        <dbReference type="SAM" id="Phobius"/>
    </source>
</evidence>
<dbReference type="PANTHER" id="PTHR23506">
    <property type="entry name" value="GH10249P"/>
    <property type="match status" value="1"/>
</dbReference>
<feature type="transmembrane region" description="Helical" evidence="7">
    <location>
        <begin position="444"/>
        <end position="463"/>
    </location>
</feature>
<evidence type="ECO:0000313" key="10">
    <source>
        <dbReference type="Proteomes" id="UP001345013"/>
    </source>
</evidence>
<feature type="transmembrane region" description="Helical" evidence="7">
    <location>
        <begin position="143"/>
        <end position="160"/>
    </location>
</feature>
<feature type="compositionally biased region" description="Low complexity" evidence="6">
    <location>
        <begin position="263"/>
        <end position="276"/>
    </location>
</feature>
<feature type="transmembrane region" description="Helical" evidence="7">
    <location>
        <begin position="84"/>
        <end position="104"/>
    </location>
</feature>
<dbReference type="Gene3D" id="1.20.1250.20">
    <property type="entry name" value="MFS general substrate transporter like domains"/>
    <property type="match status" value="2"/>
</dbReference>
<dbReference type="Pfam" id="PF07690">
    <property type="entry name" value="MFS_1"/>
    <property type="match status" value="1"/>
</dbReference>
<dbReference type="SUPFAM" id="SSF103473">
    <property type="entry name" value="MFS general substrate transporter"/>
    <property type="match status" value="1"/>
</dbReference>
<evidence type="ECO:0000256" key="1">
    <source>
        <dbReference type="ARBA" id="ARBA00004141"/>
    </source>
</evidence>
<evidence type="ECO:0000256" key="2">
    <source>
        <dbReference type="ARBA" id="ARBA00022448"/>
    </source>
</evidence>
<keyword evidence="3 7" id="KW-0812">Transmembrane</keyword>
<evidence type="ECO:0000256" key="3">
    <source>
        <dbReference type="ARBA" id="ARBA00022692"/>
    </source>
</evidence>
<evidence type="ECO:0000256" key="5">
    <source>
        <dbReference type="ARBA" id="ARBA00023136"/>
    </source>
</evidence>
<dbReference type="PROSITE" id="PS50850">
    <property type="entry name" value="MFS"/>
    <property type="match status" value="1"/>
</dbReference>
<dbReference type="InterPro" id="IPR020846">
    <property type="entry name" value="MFS_dom"/>
</dbReference>
<feature type="domain" description="Major facilitator superfamily (MFS) profile" evidence="8">
    <location>
        <begin position="42"/>
        <end position="497"/>
    </location>
</feature>
<name>A0ABR0JY66_9EURO</name>
<feature type="transmembrane region" description="Helical" evidence="7">
    <location>
        <begin position="116"/>
        <end position="137"/>
    </location>
</feature>
<accession>A0ABR0JY66</accession>
<reference evidence="9 10" key="1">
    <citation type="submission" date="2023-08" db="EMBL/GenBank/DDBJ databases">
        <title>Black Yeasts Isolated from many extreme environments.</title>
        <authorList>
            <person name="Coleine C."/>
            <person name="Stajich J.E."/>
            <person name="Selbmann L."/>
        </authorList>
    </citation>
    <scope>NUCLEOTIDE SEQUENCE [LARGE SCALE GENOMIC DNA]</scope>
    <source>
        <strain evidence="9 10">CCFEE 5885</strain>
    </source>
</reference>
<dbReference type="InterPro" id="IPR036259">
    <property type="entry name" value="MFS_trans_sf"/>
</dbReference>
<keyword evidence="4 7" id="KW-1133">Transmembrane helix</keyword>
<evidence type="ECO:0000313" key="9">
    <source>
        <dbReference type="EMBL" id="KAK5079692.1"/>
    </source>
</evidence>
<keyword evidence="5 7" id="KW-0472">Membrane</keyword>
<organism evidence="9 10">
    <name type="scientific">Lithohypha guttulata</name>
    <dbReference type="NCBI Taxonomy" id="1690604"/>
    <lineage>
        <taxon>Eukaryota</taxon>
        <taxon>Fungi</taxon>
        <taxon>Dikarya</taxon>
        <taxon>Ascomycota</taxon>
        <taxon>Pezizomycotina</taxon>
        <taxon>Eurotiomycetes</taxon>
        <taxon>Chaetothyriomycetidae</taxon>
        <taxon>Chaetothyriales</taxon>
        <taxon>Trichomeriaceae</taxon>
        <taxon>Lithohypha</taxon>
    </lineage>
</organism>
<evidence type="ECO:0000259" key="8">
    <source>
        <dbReference type="PROSITE" id="PS50850"/>
    </source>
</evidence>
<comment type="subcellular location">
    <subcellularLocation>
        <location evidence="1">Membrane</location>
        <topology evidence="1">Multi-pass membrane protein</topology>
    </subcellularLocation>
</comment>
<feature type="region of interest" description="Disordered" evidence="6">
    <location>
        <begin position="232"/>
        <end position="285"/>
    </location>
</feature>
<feature type="transmembrane region" description="Helical" evidence="7">
    <location>
        <begin position="200"/>
        <end position="221"/>
    </location>
</feature>
<keyword evidence="10" id="KW-1185">Reference proteome</keyword>
<dbReference type="InterPro" id="IPR011701">
    <property type="entry name" value="MFS"/>
</dbReference>
<evidence type="ECO:0000256" key="6">
    <source>
        <dbReference type="SAM" id="MobiDB-lite"/>
    </source>
</evidence>
<dbReference type="EMBL" id="JAVRRG010000178">
    <property type="protein sequence ID" value="KAK5079692.1"/>
    <property type="molecule type" value="Genomic_DNA"/>
</dbReference>
<comment type="caution">
    <text evidence="9">The sequence shown here is derived from an EMBL/GenBank/DDBJ whole genome shotgun (WGS) entry which is preliminary data.</text>
</comment>
<feature type="transmembrane region" description="Helical" evidence="7">
    <location>
        <begin position="39"/>
        <end position="64"/>
    </location>
</feature>
<feature type="transmembrane region" description="Helical" evidence="7">
    <location>
        <begin position="475"/>
        <end position="498"/>
    </location>
</feature>
<feature type="transmembrane region" description="Helical" evidence="7">
    <location>
        <begin position="334"/>
        <end position="356"/>
    </location>
</feature>
<sequence length="524" mass="57027">MSTNHGFSIRTIWDRLRGLSLAAKIDPKRPWLLEQRSSTCFITAAVVTAVFVDIFLYAVIVPVFPFSLVDRVGLREEDVQRWMSILFSMEAIGLLIAAPIFGYLSDAIANRRGPMLGGMFVVAGASVMLCLAKTLPLLVVGRLLQGASAGVVWVVGLALLAETVGQKRVGQFMGYIGMSNSIAALLAPVLGGIVYEKAGYYAVFGMGFGMIVLDLVFRLSLIEKKDASKWIPQRGRKPAGASQKEKPQHATPQFPPVLTRAWTTVSSHSSTPDSTSAILNRESKHHNPKKLPPFIILLKSRRMQAAFLANTMDAMILTAFDVTLPLFVEDTFGWNALGAGLAFLALLSPCFVQPLFGMLIDRHGAKPAAVLGLLLCIPPWACLRLITYDSMSQKILMCSLLFLIGLGAHLTLAATMTEFTCIASEKEDRQPGSMGSGGAYAQSYSLFNMSWALGSLIGSYLAGGICEKAGWGTMGWTYAILCGVVSIPTLLYCGGWIGDECERRRERKQLHNQNCDLETRENSV</sequence>
<feature type="transmembrane region" description="Helical" evidence="7">
    <location>
        <begin position="368"/>
        <end position="388"/>
    </location>
</feature>